<sequence length="217" mass="25153">MNPFSKRRRRYTRVTEFEPEEEYTVDDGESGQEATARRRFICHRRYLSQESVEQTRWCRKFPGLGKLLLETASHRESNIFNSKIRTQRLDEDRGSKTQAAHGKEEGQSTEQQGSSRWARREGEVGRWVNSSRRNQGPFDMGNAWRAGTPWISGELRCVTPDPTATEVADTQTDHLSGWGVCVELMIWAFSSLIRQPKCTWRCVEATCEWWKMNPSSS</sequence>
<comment type="caution">
    <text evidence="2">The sequence shown here is derived from an EMBL/GenBank/DDBJ whole genome shotgun (WGS) entry which is preliminary data.</text>
</comment>
<evidence type="ECO:0000313" key="3">
    <source>
        <dbReference type="Proteomes" id="UP001187192"/>
    </source>
</evidence>
<accession>A0AA87YUA5</accession>
<evidence type="ECO:0000256" key="1">
    <source>
        <dbReference type="SAM" id="MobiDB-lite"/>
    </source>
</evidence>
<reference evidence="2" key="1">
    <citation type="submission" date="2023-07" db="EMBL/GenBank/DDBJ databases">
        <title>draft genome sequence of fig (Ficus carica).</title>
        <authorList>
            <person name="Takahashi T."/>
            <person name="Nishimura K."/>
        </authorList>
    </citation>
    <scope>NUCLEOTIDE SEQUENCE</scope>
</reference>
<feature type="compositionally biased region" description="Acidic residues" evidence="1">
    <location>
        <begin position="17"/>
        <end position="30"/>
    </location>
</feature>
<keyword evidence="3" id="KW-1185">Reference proteome</keyword>
<feature type="compositionally biased region" description="Basic residues" evidence="1">
    <location>
        <begin position="1"/>
        <end position="12"/>
    </location>
</feature>
<feature type="region of interest" description="Disordered" evidence="1">
    <location>
        <begin position="81"/>
        <end position="133"/>
    </location>
</feature>
<organism evidence="2 3">
    <name type="scientific">Ficus carica</name>
    <name type="common">Common fig</name>
    <dbReference type="NCBI Taxonomy" id="3494"/>
    <lineage>
        <taxon>Eukaryota</taxon>
        <taxon>Viridiplantae</taxon>
        <taxon>Streptophyta</taxon>
        <taxon>Embryophyta</taxon>
        <taxon>Tracheophyta</taxon>
        <taxon>Spermatophyta</taxon>
        <taxon>Magnoliopsida</taxon>
        <taxon>eudicotyledons</taxon>
        <taxon>Gunneridae</taxon>
        <taxon>Pentapetalae</taxon>
        <taxon>rosids</taxon>
        <taxon>fabids</taxon>
        <taxon>Rosales</taxon>
        <taxon>Moraceae</taxon>
        <taxon>Ficeae</taxon>
        <taxon>Ficus</taxon>
    </lineage>
</organism>
<dbReference type="Proteomes" id="UP001187192">
    <property type="component" value="Unassembled WGS sequence"/>
</dbReference>
<feature type="compositionally biased region" description="Basic and acidic residues" evidence="1">
    <location>
        <begin position="87"/>
        <end position="106"/>
    </location>
</feature>
<evidence type="ECO:0000313" key="2">
    <source>
        <dbReference type="EMBL" id="GMN23152.1"/>
    </source>
</evidence>
<name>A0AA87YUA5_FICCA</name>
<proteinExistence type="predicted"/>
<gene>
    <name evidence="2" type="ORF">TIFTF001_040406</name>
</gene>
<dbReference type="EMBL" id="BTGU01001441">
    <property type="protein sequence ID" value="GMN23152.1"/>
    <property type="molecule type" value="Genomic_DNA"/>
</dbReference>
<feature type="region of interest" description="Disordered" evidence="1">
    <location>
        <begin position="1"/>
        <end position="33"/>
    </location>
</feature>
<protein>
    <submittedName>
        <fullName evidence="2">Uncharacterized protein</fullName>
    </submittedName>
</protein>
<dbReference type="AlphaFoldDB" id="A0AA87YUA5"/>